<protein>
    <submittedName>
        <fullName evidence="1">Uncharacterized protein</fullName>
    </submittedName>
</protein>
<dbReference type="Proteomes" id="UP000479190">
    <property type="component" value="Unassembled WGS sequence"/>
</dbReference>
<accession>A0A6H5I8N8</accession>
<gene>
    <name evidence="1" type="ORF">TBRA_LOCUS3289</name>
</gene>
<name>A0A6H5I8N8_9HYME</name>
<evidence type="ECO:0000313" key="1">
    <source>
        <dbReference type="EMBL" id="CAB0031312.1"/>
    </source>
</evidence>
<organism evidence="1 2">
    <name type="scientific">Trichogramma brassicae</name>
    <dbReference type="NCBI Taxonomy" id="86971"/>
    <lineage>
        <taxon>Eukaryota</taxon>
        <taxon>Metazoa</taxon>
        <taxon>Ecdysozoa</taxon>
        <taxon>Arthropoda</taxon>
        <taxon>Hexapoda</taxon>
        <taxon>Insecta</taxon>
        <taxon>Pterygota</taxon>
        <taxon>Neoptera</taxon>
        <taxon>Endopterygota</taxon>
        <taxon>Hymenoptera</taxon>
        <taxon>Apocrita</taxon>
        <taxon>Proctotrupomorpha</taxon>
        <taxon>Chalcidoidea</taxon>
        <taxon>Trichogrammatidae</taxon>
        <taxon>Trichogramma</taxon>
    </lineage>
</organism>
<sequence>MKKFKNPKVFCMAPVSLINLVVQYLFNYLNISELGHGVRRVSRHIRLDSTYVFDVLSYMHKHERERQLNVVKSGRLMFRRLQ</sequence>
<dbReference type="AlphaFoldDB" id="A0A6H5I8N8"/>
<evidence type="ECO:0000313" key="2">
    <source>
        <dbReference type="Proteomes" id="UP000479190"/>
    </source>
</evidence>
<dbReference type="EMBL" id="CADCXV010000639">
    <property type="protein sequence ID" value="CAB0031312.1"/>
    <property type="molecule type" value="Genomic_DNA"/>
</dbReference>
<reference evidence="1 2" key="1">
    <citation type="submission" date="2020-02" db="EMBL/GenBank/DDBJ databases">
        <authorList>
            <person name="Ferguson B K."/>
        </authorList>
    </citation>
    <scope>NUCLEOTIDE SEQUENCE [LARGE SCALE GENOMIC DNA]</scope>
</reference>
<proteinExistence type="predicted"/>
<keyword evidence="2" id="KW-1185">Reference proteome</keyword>